<feature type="region of interest" description="Disordered" evidence="1">
    <location>
        <begin position="1"/>
        <end position="33"/>
    </location>
</feature>
<accession>A0A1D1ZPT2</accession>
<name>A0A1D1ZPT2_AUXPR</name>
<reference evidence="2" key="1">
    <citation type="submission" date="2015-08" db="EMBL/GenBank/DDBJ databases">
        <authorList>
            <person name="Babu N.S."/>
            <person name="Beckwith C.J."/>
            <person name="Beseler K.G."/>
            <person name="Brison A."/>
            <person name="Carone J.V."/>
            <person name="Caskin T.P."/>
            <person name="Diamond M."/>
            <person name="Durham M.E."/>
            <person name="Foxe J.M."/>
            <person name="Go M."/>
            <person name="Henderson B.A."/>
            <person name="Jones I.B."/>
            <person name="McGettigan J.A."/>
            <person name="Micheletti S.J."/>
            <person name="Nasrallah M.E."/>
            <person name="Ortiz D."/>
            <person name="Piller C.R."/>
            <person name="Privatt S.R."/>
            <person name="Schneider S.L."/>
            <person name="Sharp S."/>
            <person name="Smith T.C."/>
            <person name="Stanton J.D."/>
            <person name="Ullery H.E."/>
            <person name="Wilson R.J."/>
            <person name="Serrano M.G."/>
            <person name="Buck G."/>
            <person name="Lee V."/>
            <person name="Wang Y."/>
            <person name="Carvalho R."/>
            <person name="Voegtly L."/>
            <person name="Shi R."/>
            <person name="Duckworth R."/>
            <person name="Johnson A."/>
            <person name="Loviza R."/>
            <person name="Walstead R."/>
            <person name="Shah Z."/>
            <person name="Kiflezghi M."/>
            <person name="Wade K."/>
            <person name="Ball S.L."/>
            <person name="Bradley K.W."/>
            <person name="Asai D.J."/>
            <person name="Bowman C.A."/>
            <person name="Russell D.A."/>
            <person name="Pope W.H."/>
            <person name="Jacobs-Sera D."/>
            <person name="Hendrix R.W."/>
            <person name="Hatfull G.F."/>
        </authorList>
    </citation>
    <scope>NUCLEOTIDE SEQUENCE</scope>
</reference>
<proteinExistence type="predicted"/>
<protein>
    <submittedName>
        <fullName evidence="2">Uncharacterized protein</fullName>
    </submittedName>
</protein>
<evidence type="ECO:0000256" key="1">
    <source>
        <dbReference type="SAM" id="MobiDB-lite"/>
    </source>
</evidence>
<dbReference type="AlphaFoldDB" id="A0A1D1ZPT2"/>
<organism evidence="2">
    <name type="scientific">Auxenochlorella protothecoides</name>
    <name type="common">Green microalga</name>
    <name type="synonym">Chlorella protothecoides</name>
    <dbReference type="NCBI Taxonomy" id="3075"/>
    <lineage>
        <taxon>Eukaryota</taxon>
        <taxon>Viridiplantae</taxon>
        <taxon>Chlorophyta</taxon>
        <taxon>core chlorophytes</taxon>
        <taxon>Trebouxiophyceae</taxon>
        <taxon>Chlorellales</taxon>
        <taxon>Chlorellaceae</taxon>
        <taxon>Auxenochlorella</taxon>
    </lineage>
</organism>
<evidence type="ECO:0000313" key="2">
    <source>
        <dbReference type="EMBL" id="JAT68753.1"/>
    </source>
</evidence>
<gene>
    <name evidence="2" type="ORF">g.45215</name>
</gene>
<dbReference type="EMBL" id="GDKF01009869">
    <property type="protein sequence ID" value="JAT68753.1"/>
    <property type="molecule type" value="Transcribed_RNA"/>
</dbReference>
<sequence>MWAQGLASLPAGTCPGPQVRSWKGPTRGPRPVTVRAAVPESSGHEDAPKEEDHICVPAPALITNRRVLLMASSFAGVYSQRQSAHATEGGCWGELRCALVPLAPAGAEPPPRVLLPSPSQAPWGAWSALARASRPATCAEGRACGVR</sequence>